<dbReference type="VEuPathDB" id="TriTrypDB:BCY84_15114"/>
<proteinExistence type="predicted"/>
<dbReference type="VEuPathDB" id="TriTrypDB:TcCLB.510003.30"/>
<dbReference type="VEuPathDB" id="TriTrypDB:TCSYLVIO_004313"/>
<organism evidence="1 2">
    <name type="scientific">Trypanosoma cruzi</name>
    <dbReference type="NCBI Taxonomy" id="5693"/>
    <lineage>
        <taxon>Eukaryota</taxon>
        <taxon>Discoba</taxon>
        <taxon>Euglenozoa</taxon>
        <taxon>Kinetoplastea</taxon>
        <taxon>Metakinetoplastina</taxon>
        <taxon>Trypanosomatida</taxon>
        <taxon>Trypanosomatidae</taxon>
        <taxon>Trypanosoma</taxon>
        <taxon>Schizotrypanum</taxon>
    </lineage>
</organism>
<dbReference type="VEuPathDB" id="TriTrypDB:C3747_47g300"/>
<evidence type="ECO:0000313" key="1">
    <source>
        <dbReference type="EMBL" id="PWV12829.1"/>
    </source>
</evidence>
<reference evidence="1 2" key="1">
    <citation type="journal article" date="2018" name="Microb. Genom.">
        <title>Expanding an expanded genome: long-read sequencing of Trypanosoma cruzi.</title>
        <authorList>
            <person name="Berna L."/>
            <person name="Rodriguez M."/>
            <person name="Chiribao M.L."/>
            <person name="Parodi-Talice A."/>
            <person name="Pita S."/>
            <person name="Rijo G."/>
            <person name="Alvarez-Valin F."/>
            <person name="Robello C."/>
        </authorList>
    </citation>
    <scope>NUCLEOTIDE SEQUENCE [LARGE SCALE GENOMIC DNA]</scope>
    <source>
        <strain evidence="1 2">TCC</strain>
    </source>
</reference>
<dbReference type="VEuPathDB" id="TriTrypDB:TcCLB.507531.19"/>
<evidence type="ECO:0000313" key="2">
    <source>
        <dbReference type="Proteomes" id="UP000246078"/>
    </source>
</evidence>
<dbReference type="GO" id="GO:0016301">
    <property type="term" value="F:kinase activity"/>
    <property type="evidence" value="ECO:0007669"/>
    <property type="project" value="UniProtKB-KW"/>
</dbReference>
<keyword evidence="1" id="KW-0418">Kinase</keyword>
<dbReference type="EMBL" id="PRFC01000047">
    <property type="protein sequence ID" value="PWV12829.1"/>
    <property type="molecule type" value="Genomic_DNA"/>
</dbReference>
<dbReference type="Proteomes" id="UP000246078">
    <property type="component" value="Unassembled WGS sequence"/>
</dbReference>
<name>A0A2V2WYR1_TRYCR</name>
<dbReference type="AlphaFoldDB" id="A0A2V2WYR1"/>
<dbReference type="VEuPathDB" id="TriTrypDB:TcCL_ESM06625"/>
<gene>
    <name evidence="1" type="ORF">C3747_47g300</name>
</gene>
<protein>
    <submittedName>
        <fullName evidence="1">Putative phosphatidylinositol 4-kinase alpha</fullName>
    </submittedName>
</protein>
<dbReference type="VEuPathDB" id="TriTrypDB:ECC02_007351"/>
<dbReference type="VEuPathDB" id="TriTrypDB:TcG_02907"/>
<dbReference type="VEuPathDB" id="TriTrypDB:C4B63_10g168"/>
<dbReference type="VEuPathDB" id="TriTrypDB:Tc_MARK_3110"/>
<keyword evidence="1" id="KW-0808">Transferase</keyword>
<sequence length="307" mass="35277">MMNRLLVSRHLSILKPLTCDALLRFGKVFWDTFEDTLRVHVRSGDLADPTIKFPSTTLLMVLESFWGLVQRCHERIRVMTREGLRLVASGDGEAKARLVEAFNAESRVLRVLLRTLLRCMINVAWPGSGILYGKSSERGTHHPAVFDVQRIAVEVLSLFLRPLCLLCQLSTLFPVTDIRHLVYHHENAQKLTQLDEGESFLCHYCFQPSNINSSFYAENGMAQFRSCWLMLSYYRLTREALLRTEKDATSTASENCAARKRFKFNGLDQMYTIACRVHAAPYAYAILRLSANHGRHRCFETSLIQQW</sequence>
<accession>A0A2V2WYR1</accession>
<dbReference type="VEuPathDB" id="TriTrypDB:TCDM_04322"/>
<dbReference type="VEuPathDB" id="TriTrypDB:TcBrA4_0128920"/>
<comment type="caution">
    <text evidence="1">The sequence shown here is derived from an EMBL/GenBank/DDBJ whole genome shotgun (WGS) entry which is preliminary data.</text>
</comment>